<dbReference type="CDD" id="cd14498">
    <property type="entry name" value="DSP"/>
    <property type="match status" value="1"/>
</dbReference>
<dbReference type="eggNOG" id="KOG1716">
    <property type="taxonomic scope" value="Eukaryota"/>
</dbReference>
<reference evidence="8 9" key="1">
    <citation type="journal article" date="2010" name="Plant Cell">
        <title>The Chlorella variabilis NC64A genome reveals adaptation to photosymbiosis, coevolution with viruses, and cryptic sex.</title>
        <authorList>
            <person name="Blanc G."/>
            <person name="Duncan G."/>
            <person name="Agarkova I."/>
            <person name="Borodovsky M."/>
            <person name="Gurnon J."/>
            <person name="Kuo A."/>
            <person name="Lindquist E."/>
            <person name="Lucas S."/>
            <person name="Pangilinan J."/>
            <person name="Polle J."/>
            <person name="Salamov A."/>
            <person name="Terry A."/>
            <person name="Yamada T."/>
            <person name="Dunigan D.D."/>
            <person name="Grigoriev I.V."/>
            <person name="Claverie J.M."/>
            <person name="Van Etten J.L."/>
        </authorList>
    </citation>
    <scope>NUCLEOTIDE SEQUENCE [LARGE SCALE GENOMIC DNA]</scope>
    <source>
        <strain evidence="8 9">NC64A</strain>
    </source>
</reference>
<dbReference type="GO" id="GO:0005737">
    <property type="term" value="C:cytoplasm"/>
    <property type="evidence" value="ECO:0007669"/>
    <property type="project" value="TreeGrafter"/>
</dbReference>
<organism evidence="9">
    <name type="scientific">Chlorella variabilis</name>
    <name type="common">Green alga</name>
    <dbReference type="NCBI Taxonomy" id="554065"/>
    <lineage>
        <taxon>Eukaryota</taxon>
        <taxon>Viridiplantae</taxon>
        <taxon>Chlorophyta</taxon>
        <taxon>core chlorophytes</taxon>
        <taxon>Trebouxiophyceae</taxon>
        <taxon>Chlorellales</taxon>
        <taxon>Chlorellaceae</taxon>
        <taxon>Chlorella clade</taxon>
        <taxon>Chlorella</taxon>
    </lineage>
</organism>
<dbReference type="PROSITE" id="PS00383">
    <property type="entry name" value="TYR_PHOSPHATASE_1"/>
    <property type="match status" value="1"/>
</dbReference>
<comment type="similarity">
    <text evidence="1">Belongs to the protein-tyrosine phosphatase family. Non-receptor class dual specificity subfamily.</text>
</comment>
<dbReference type="PANTHER" id="PTHR10159">
    <property type="entry name" value="DUAL SPECIFICITY PROTEIN PHOSPHATASE"/>
    <property type="match status" value="1"/>
</dbReference>
<gene>
    <name evidence="8" type="ORF">CHLNCDRAFT_30542</name>
</gene>
<protein>
    <recommendedName>
        <fullName evidence="2">protein-tyrosine-phosphatase</fullName>
        <ecNumber evidence="2">3.1.3.48</ecNumber>
    </recommendedName>
</protein>
<dbReference type="InterPro" id="IPR029021">
    <property type="entry name" value="Prot-tyrosine_phosphatase-like"/>
</dbReference>
<evidence type="ECO:0000256" key="5">
    <source>
        <dbReference type="SAM" id="MobiDB-lite"/>
    </source>
</evidence>
<evidence type="ECO:0000256" key="4">
    <source>
        <dbReference type="ARBA" id="ARBA00022912"/>
    </source>
</evidence>
<dbReference type="GO" id="GO:0017017">
    <property type="term" value="F:MAP kinase tyrosine/serine/threonine phosphatase activity"/>
    <property type="evidence" value="ECO:0007669"/>
    <property type="project" value="TreeGrafter"/>
</dbReference>
<evidence type="ECO:0000256" key="1">
    <source>
        <dbReference type="ARBA" id="ARBA00008601"/>
    </source>
</evidence>
<dbReference type="SUPFAM" id="SSF52799">
    <property type="entry name" value="(Phosphotyrosine protein) phosphatases II"/>
    <property type="match status" value="1"/>
</dbReference>
<sequence>MVYPGPPRSLFKAQAAVLAEIKGGDWRTSLRRVDTVRTTDMAGGVREESWPGLQPPEHSPEEQAALAALAALRLRAKNDCLPCRVAPGLYIGGAGAARNLKALRKRGITHIVNAAPSVPCHFKDNPEGCFAYLSLPLFDDADADLLAHVDASNAFISAARRCGGSVLVHCYAGQSRSAALVIAHLIASQGLGLMDAWAATRRARPCAQPNSGFLRQLALYAKRTSRGPAEAGCSPGTSPSGSESELVLTQ</sequence>
<dbReference type="PANTHER" id="PTHR10159:SF511">
    <property type="entry name" value="DUAL SPECIFICITY PROTEIN PHOSPHATASE 1"/>
    <property type="match status" value="1"/>
</dbReference>
<dbReference type="GO" id="GO:0033550">
    <property type="term" value="F:MAP kinase tyrosine phosphatase activity"/>
    <property type="evidence" value="ECO:0007669"/>
    <property type="project" value="TreeGrafter"/>
</dbReference>
<dbReference type="InterPro" id="IPR000340">
    <property type="entry name" value="Dual-sp_phosphatase_cat-dom"/>
</dbReference>
<dbReference type="GeneID" id="17356568"/>
<feature type="domain" description="Tyrosine-protein phosphatase" evidence="6">
    <location>
        <begin position="81"/>
        <end position="226"/>
    </location>
</feature>
<dbReference type="EC" id="3.1.3.48" evidence="2"/>
<dbReference type="GO" id="GO:0008330">
    <property type="term" value="F:protein tyrosine/threonine phosphatase activity"/>
    <property type="evidence" value="ECO:0007669"/>
    <property type="project" value="TreeGrafter"/>
</dbReference>
<dbReference type="PROSITE" id="PS50056">
    <property type="entry name" value="TYR_PHOSPHATASE_2"/>
    <property type="match status" value="1"/>
</dbReference>
<dbReference type="PRINTS" id="PR01908">
    <property type="entry name" value="ADSPHPHTASE"/>
</dbReference>
<dbReference type="Gene3D" id="3.90.190.10">
    <property type="entry name" value="Protein tyrosine phosphatase superfamily"/>
    <property type="match status" value="1"/>
</dbReference>
<evidence type="ECO:0000259" key="7">
    <source>
        <dbReference type="PROSITE" id="PS50056"/>
    </source>
</evidence>
<dbReference type="PROSITE" id="PS50054">
    <property type="entry name" value="TYR_PHOSPHATASE_DUAL"/>
    <property type="match status" value="1"/>
</dbReference>
<dbReference type="OrthoDB" id="10252009at2759"/>
<dbReference type="Pfam" id="PF00782">
    <property type="entry name" value="DSPc"/>
    <property type="match status" value="1"/>
</dbReference>
<feature type="domain" description="Tyrosine specific protein phosphatases" evidence="7">
    <location>
        <begin position="143"/>
        <end position="205"/>
    </location>
</feature>
<dbReference type="KEGG" id="cvr:CHLNCDRAFT_30542"/>
<proteinExistence type="inferred from homology"/>
<accession>E1ZB60</accession>
<evidence type="ECO:0000313" key="8">
    <source>
        <dbReference type="EMBL" id="EFN57172.1"/>
    </source>
</evidence>
<dbReference type="EMBL" id="GL433840">
    <property type="protein sequence ID" value="EFN57172.1"/>
    <property type="molecule type" value="Genomic_DNA"/>
</dbReference>
<dbReference type="InterPro" id="IPR000387">
    <property type="entry name" value="Tyr_Pase_dom"/>
</dbReference>
<dbReference type="RefSeq" id="XP_005849274.1">
    <property type="nucleotide sequence ID" value="XM_005849212.1"/>
</dbReference>
<dbReference type="InterPro" id="IPR020422">
    <property type="entry name" value="TYR_PHOSPHATASE_DUAL_dom"/>
</dbReference>
<feature type="region of interest" description="Disordered" evidence="5">
    <location>
        <begin position="226"/>
        <end position="250"/>
    </location>
</feature>
<dbReference type="SMART" id="SM00195">
    <property type="entry name" value="DSPc"/>
    <property type="match status" value="1"/>
</dbReference>
<keyword evidence="3" id="KW-0378">Hydrolase</keyword>
<feature type="compositionally biased region" description="Low complexity" evidence="5">
    <location>
        <begin position="234"/>
        <end position="250"/>
    </location>
</feature>
<dbReference type="InParanoid" id="E1ZB60"/>
<keyword evidence="9" id="KW-1185">Reference proteome</keyword>
<evidence type="ECO:0000256" key="3">
    <source>
        <dbReference type="ARBA" id="ARBA00022801"/>
    </source>
</evidence>
<name>E1ZB60_CHLVA</name>
<dbReference type="InterPro" id="IPR016130">
    <property type="entry name" value="Tyr_Pase_AS"/>
</dbReference>
<evidence type="ECO:0000313" key="9">
    <source>
        <dbReference type="Proteomes" id="UP000008141"/>
    </source>
</evidence>
<dbReference type="FunCoup" id="E1ZB60">
    <property type="interactions" value="1128"/>
</dbReference>
<evidence type="ECO:0000256" key="2">
    <source>
        <dbReference type="ARBA" id="ARBA00013064"/>
    </source>
</evidence>
<keyword evidence="4" id="KW-0904">Protein phosphatase</keyword>
<dbReference type="STRING" id="554065.E1ZB60"/>
<dbReference type="Proteomes" id="UP000008141">
    <property type="component" value="Unassembled WGS sequence"/>
</dbReference>
<dbReference type="GO" id="GO:0043409">
    <property type="term" value="P:negative regulation of MAPK cascade"/>
    <property type="evidence" value="ECO:0007669"/>
    <property type="project" value="TreeGrafter"/>
</dbReference>
<evidence type="ECO:0000259" key="6">
    <source>
        <dbReference type="PROSITE" id="PS50054"/>
    </source>
</evidence>
<dbReference type="AlphaFoldDB" id="E1ZB60"/>